<dbReference type="InterPro" id="IPR029055">
    <property type="entry name" value="Ntn_hydrolases_N"/>
</dbReference>
<dbReference type="Proteomes" id="UP001569428">
    <property type="component" value="Unassembled WGS sequence"/>
</dbReference>
<dbReference type="Gene3D" id="1.10.439.10">
    <property type="entry name" value="Penicillin Amidohydrolase, domain 1"/>
    <property type="match status" value="1"/>
</dbReference>
<dbReference type="SUPFAM" id="SSF56235">
    <property type="entry name" value="N-terminal nucleophile aminohydrolases (Ntn hydrolases)"/>
    <property type="match status" value="1"/>
</dbReference>
<dbReference type="PANTHER" id="PTHR34218:SF4">
    <property type="entry name" value="ACYL-HOMOSERINE LACTONE ACYLASE QUIP"/>
    <property type="match status" value="1"/>
</dbReference>
<dbReference type="Gene3D" id="3.60.20.10">
    <property type="entry name" value="Glutamine Phosphoribosylpyrophosphate, subunit 1, domain 1"/>
    <property type="match status" value="1"/>
</dbReference>
<evidence type="ECO:0000313" key="6">
    <source>
        <dbReference type="EMBL" id="MFA0812128.1"/>
    </source>
</evidence>
<dbReference type="PANTHER" id="PTHR34218">
    <property type="entry name" value="PEPTIDASE S45 PENICILLIN AMIDASE"/>
    <property type="match status" value="1"/>
</dbReference>
<dbReference type="EMBL" id="JBGMEK010000033">
    <property type="protein sequence ID" value="MFA0812128.1"/>
    <property type="molecule type" value="Genomic_DNA"/>
</dbReference>
<proteinExistence type="inferred from homology"/>
<dbReference type="Gene3D" id="2.30.120.10">
    <property type="match status" value="1"/>
</dbReference>
<dbReference type="InterPro" id="IPR002692">
    <property type="entry name" value="S45"/>
</dbReference>
<evidence type="ECO:0000256" key="3">
    <source>
        <dbReference type="ARBA" id="ARBA00023145"/>
    </source>
</evidence>
<dbReference type="Gene3D" id="1.10.1400.10">
    <property type="match status" value="1"/>
</dbReference>
<evidence type="ECO:0000256" key="2">
    <source>
        <dbReference type="ARBA" id="ARBA00022801"/>
    </source>
</evidence>
<dbReference type="InterPro" id="IPR023343">
    <property type="entry name" value="Penicillin_amidase_dom1"/>
</dbReference>
<dbReference type="PIRSF" id="PIRSF001227">
    <property type="entry name" value="Pen_acylase"/>
    <property type="match status" value="1"/>
</dbReference>
<protein>
    <submittedName>
        <fullName evidence="6">Penicillin acylase family protein</fullName>
    </submittedName>
</protein>
<keyword evidence="5" id="KW-1133">Transmembrane helix</keyword>
<keyword evidence="5" id="KW-0472">Membrane</keyword>
<reference evidence="6 7" key="1">
    <citation type="submission" date="2024-08" db="EMBL/GenBank/DDBJ databases">
        <authorList>
            <person name="Ishaq N."/>
        </authorList>
    </citation>
    <scope>NUCLEOTIDE SEQUENCE [LARGE SCALE GENOMIC DNA]</scope>
    <source>
        <strain evidence="6 7">DSM 18651</strain>
    </source>
</reference>
<name>A0ABV4P2E0_9GAMM</name>
<sequence length="815" mass="91039">MCDQVTLLTKGLVSFDVPNNKRNNVIAGKTMVRPSYLNSKIIRSLIVIAALVILITATLWAWWRLSLPKLNGEIITGTLKEPAVIQRDAQGIVMIQSPDRNSSAFALGFLHAQERFFQMDLLRRNSAGELSELVGPAALIKDKNVRRHQFRKRAQRNIAVMPSGQLELLNNYVQGVNFGLSQLRTKPWEYFLLGQEPKPWTPADSLLATYTMYLTLQSEEGNFERGDTALAELLPEDLYNFFFPAGGNWDAPLQGPSKIEAPIPKTPITTLLDSNDAIVYQAMESDDKVYGSNNWVVGGALTEHGSAILANDMHLGLSVPNIWFRAGWNIPGTDRSIRGVTLPGGPIIVAGSNDAVAWGFTNTNGDWGDLIPLELSEDGTQYRTPDGWRNFDIEREAIAVKGATDETLEVKKTIWGPIIGKNHHEAPLAYRWVAHDIRGGNMNLQRIESITNASEALDLGPEIGIPHQNFVVGDKEGNIGWTVAGAIPRRIGFDGSRSVSWADGQAYWDGYLSLKEQPRIYNPPSHRIWTANARTLDGKWLKLMGDHGYALGARQQQIRDGLLARQQFDEQALLDIQLDDRAVFLQRWQRHLVDLLANQEGYSEVHQLVQNWGGRASADSVGYRIVRNYRLKFMELSTAPILTYMRQFEPNFSFGKLKRQFEYPMWAMAQQEPQQLLNPDFESWKVLKLEALDQVLSKMAATGASLEQQTWGVQNTAAIRHPLARAVSAIDWFTAMPSDALAGDTHMPRFQSPTHGASQRLVVAPGRESKGVFHMATGQSAHPLSPFFANGHLDWVEGNPSPLVEQEPLYQLTLK</sequence>
<organism evidence="6 7">
    <name type="scientific">Microbulbifer epialgicus</name>
    <dbReference type="NCBI Taxonomy" id="393907"/>
    <lineage>
        <taxon>Bacteria</taxon>
        <taxon>Pseudomonadati</taxon>
        <taxon>Pseudomonadota</taxon>
        <taxon>Gammaproteobacteria</taxon>
        <taxon>Cellvibrionales</taxon>
        <taxon>Microbulbiferaceae</taxon>
        <taxon>Microbulbifer</taxon>
    </lineage>
</organism>
<evidence type="ECO:0000313" key="7">
    <source>
        <dbReference type="Proteomes" id="UP001569428"/>
    </source>
</evidence>
<keyword evidence="2" id="KW-0378">Hydrolase</keyword>
<evidence type="ECO:0000256" key="1">
    <source>
        <dbReference type="ARBA" id="ARBA00006586"/>
    </source>
</evidence>
<comment type="subunit">
    <text evidence="4">Heterodimer of an alpha subunit and a beta subunit processed from the same precursor.</text>
</comment>
<comment type="similarity">
    <text evidence="1">Belongs to the peptidase S45 family.</text>
</comment>
<feature type="transmembrane region" description="Helical" evidence="5">
    <location>
        <begin position="41"/>
        <end position="63"/>
    </location>
</feature>
<keyword evidence="5" id="KW-0812">Transmembrane</keyword>
<dbReference type="InterPro" id="IPR043147">
    <property type="entry name" value="Penicillin_amidase_A-knob"/>
</dbReference>
<accession>A0ABV4P2E0</accession>
<keyword evidence="3" id="KW-0865">Zymogen</keyword>
<dbReference type="Pfam" id="PF01804">
    <property type="entry name" value="Penicil_amidase"/>
    <property type="match status" value="1"/>
</dbReference>
<dbReference type="InterPro" id="IPR014395">
    <property type="entry name" value="Pen/GL7ACA/AHL_acylase"/>
</dbReference>
<gene>
    <name evidence="6" type="ORF">ACCI49_14525</name>
</gene>
<dbReference type="InterPro" id="IPR043146">
    <property type="entry name" value="Penicillin_amidase_N_B-knob"/>
</dbReference>
<comment type="caution">
    <text evidence="6">The sequence shown here is derived from an EMBL/GenBank/DDBJ whole genome shotgun (WGS) entry which is preliminary data.</text>
</comment>
<dbReference type="CDD" id="cd03747">
    <property type="entry name" value="Ntn_PGA_like"/>
    <property type="match status" value="1"/>
</dbReference>
<evidence type="ECO:0000256" key="5">
    <source>
        <dbReference type="SAM" id="Phobius"/>
    </source>
</evidence>
<dbReference type="RefSeq" id="WP_371839753.1">
    <property type="nucleotide sequence ID" value="NZ_JBGMEK010000033.1"/>
</dbReference>
<evidence type="ECO:0000256" key="4">
    <source>
        <dbReference type="ARBA" id="ARBA00038735"/>
    </source>
</evidence>
<keyword evidence="7" id="KW-1185">Reference proteome</keyword>